<dbReference type="Proteomes" id="UP001161247">
    <property type="component" value="Chromosome 7"/>
</dbReference>
<dbReference type="EMBL" id="OX459124">
    <property type="protein sequence ID" value="CAI9112427.1"/>
    <property type="molecule type" value="Genomic_DNA"/>
</dbReference>
<keyword evidence="8" id="KW-1185">Reference proteome</keyword>
<dbReference type="GO" id="GO:0030060">
    <property type="term" value="F:L-malate dehydrogenase (NAD+) activity"/>
    <property type="evidence" value="ECO:0007669"/>
    <property type="project" value="UniProtKB-EC"/>
</dbReference>
<dbReference type="EC" id="1.1.1.37" evidence="1"/>
<feature type="domain" description="Lactate/malate dehydrogenase C-terminal" evidence="6">
    <location>
        <begin position="326"/>
        <end position="444"/>
    </location>
</feature>
<dbReference type="PANTHER" id="PTHR11540:SF16">
    <property type="entry name" value="MALATE DEHYDROGENASE, MITOCHONDRIAL"/>
    <property type="match status" value="1"/>
</dbReference>
<dbReference type="PANTHER" id="PTHR11540">
    <property type="entry name" value="MALATE AND LACTATE DEHYDROGENASE"/>
    <property type="match status" value="1"/>
</dbReference>
<dbReference type="GO" id="GO:0006099">
    <property type="term" value="P:tricarboxylic acid cycle"/>
    <property type="evidence" value="ECO:0007669"/>
    <property type="project" value="UniProtKB-KW"/>
</dbReference>
<organism evidence="7 8">
    <name type="scientific">Oldenlandia corymbosa var. corymbosa</name>
    <dbReference type="NCBI Taxonomy" id="529605"/>
    <lineage>
        <taxon>Eukaryota</taxon>
        <taxon>Viridiplantae</taxon>
        <taxon>Streptophyta</taxon>
        <taxon>Embryophyta</taxon>
        <taxon>Tracheophyta</taxon>
        <taxon>Spermatophyta</taxon>
        <taxon>Magnoliopsida</taxon>
        <taxon>eudicotyledons</taxon>
        <taxon>Gunneridae</taxon>
        <taxon>Pentapetalae</taxon>
        <taxon>asterids</taxon>
        <taxon>lamiids</taxon>
        <taxon>Gentianales</taxon>
        <taxon>Rubiaceae</taxon>
        <taxon>Rubioideae</taxon>
        <taxon>Spermacoceae</taxon>
        <taxon>Hedyotis-Oldenlandia complex</taxon>
        <taxon>Oldenlandia</taxon>
    </lineage>
</organism>
<dbReference type="Gene3D" id="3.90.110.10">
    <property type="entry name" value="Lactate dehydrogenase/glycoside hydrolase, family 4, C-terminal"/>
    <property type="match status" value="1"/>
</dbReference>
<dbReference type="Pfam" id="PF00056">
    <property type="entry name" value="Ldh_1_N"/>
    <property type="match status" value="1"/>
</dbReference>
<dbReference type="InterPro" id="IPR036291">
    <property type="entry name" value="NAD(P)-bd_dom_sf"/>
</dbReference>
<dbReference type="InterPro" id="IPR022383">
    <property type="entry name" value="Lactate/malate_DH_C"/>
</dbReference>
<dbReference type="InterPro" id="IPR015955">
    <property type="entry name" value="Lactate_DH/Glyco_Ohase_4_C"/>
</dbReference>
<dbReference type="AlphaFoldDB" id="A0AAV1DYV3"/>
<reference evidence="7" key="1">
    <citation type="submission" date="2023-03" db="EMBL/GenBank/DDBJ databases">
        <authorList>
            <person name="Julca I."/>
        </authorList>
    </citation>
    <scope>NUCLEOTIDE SEQUENCE</scope>
</reference>
<feature type="domain" description="Lactate/malate dehydrogenase N-terminal" evidence="5">
    <location>
        <begin position="90"/>
        <end position="220"/>
    </location>
</feature>
<dbReference type="Pfam" id="PF02866">
    <property type="entry name" value="Ldh_1_C"/>
    <property type="match status" value="1"/>
</dbReference>
<keyword evidence="2" id="KW-0816">Tricarboxylic acid cycle</keyword>
<evidence type="ECO:0000256" key="4">
    <source>
        <dbReference type="ARBA" id="ARBA00023027"/>
    </source>
</evidence>
<evidence type="ECO:0000256" key="3">
    <source>
        <dbReference type="ARBA" id="ARBA00023002"/>
    </source>
</evidence>
<dbReference type="InterPro" id="IPR001236">
    <property type="entry name" value="Lactate/malate_DH_N"/>
</dbReference>
<evidence type="ECO:0000256" key="2">
    <source>
        <dbReference type="ARBA" id="ARBA00022532"/>
    </source>
</evidence>
<sequence length="450" mass="49347">MLLDGSDISDTQTVNMSSLGLAFSASFAGDRPMTSGRRSYARIKSFRCTRLSCKASSSESGYEQSVPIPADRLRPVIQLPVPNRRCLTHKVVVMGATSPVAQQLVLLLKLFRSIRVLNLYEETKEGASGMLESIASDLSGICTAPTVKAFSDDDDLQDCFWDADIVVIAAGSEEGADTTKDFENKGLAIRRYIDLIYRYSTQALIMIMTKPIESMVPMAAEYMVLRGQYGTCRLFGLTGYHSIQANALVASMKNLHGKGFFQHLRPPFFGMASLTDYFGDLSVTWPPRTNWACVDVPVVGGDVGDTIVPLLSKVYPAGSVEGIQFTEEEALLLRAQLQGENRQSVYAVAYAAARFIDTCLRALSGYIPESFERKAMMPLYDYAFVAVNPLGDSSEYFTCKIELGVAGIQHIYLSDLTTQSQEEMVAIAAAKEALKAPIQRGKDFAISHPM</sequence>
<dbReference type="SUPFAM" id="SSF51735">
    <property type="entry name" value="NAD(P)-binding Rossmann-fold domains"/>
    <property type="match status" value="1"/>
</dbReference>
<evidence type="ECO:0000259" key="6">
    <source>
        <dbReference type="Pfam" id="PF02866"/>
    </source>
</evidence>
<dbReference type="Gene3D" id="3.40.50.720">
    <property type="entry name" value="NAD(P)-binding Rossmann-like Domain"/>
    <property type="match status" value="1"/>
</dbReference>
<gene>
    <name evidence="7" type="ORF">OLC1_LOCUS19635</name>
</gene>
<evidence type="ECO:0000256" key="1">
    <source>
        <dbReference type="ARBA" id="ARBA00012995"/>
    </source>
</evidence>
<dbReference type="SUPFAM" id="SSF56327">
    <property type="entry name" value="LDH C-terminal domain-like"/>
    <property type="match status" value="1"/>
</dbReference>
<evidence type="ECO:0000313" key="7">
    <source>
        <dbReference type="EMBL" id="CAI9112427.1"/>
    </source>
</evidence>
<dbReference type="GO" id="GO:0005737">
    <property type="term" value="C:cytoplasm"/>
    <property type="evidence" value="ECO:0007669"/>
    <property type="project" value="TreeGrafter"/>
</dbReference>
<name>A0AAV1DYV3_OLDCO</name>
<keyword evidence="4" id="KW-0520">NAD</keyword>
<evidence type="ECO:0000259" key="5">
    <source>
        <dbReference type="Pfam" id="PF00056"/>
    </source>
</evidence>
<evidence type="ECO:0000313" key="8">
    <source>
        <dbReference type="Proteomes" id="UP001161247"/>
    </source>
</evidence>
<keyword evidence="3" id="KW-0560">Oxidoreductase</keyword>
<proteinExistence type="predicted"/>
<protein>
    <recommendedName>
        <fullName evidence="1">malate dehydrogenase</fullName>
        <ecNumber evidence="1">1.1.1.37</ecNumber>
    </recommendedName>
</protein>
<accession>A0AAV1DYV3</accession>